<dbReference type="AlphaFoldDB" id="A0AAW0G3T8"/>
<comment type="caution">
    <text evidence="3">The sequence shown here is derived from an EMBL/GenBank/DDBJ whole genome shotgun (WGS) entry which is preliminary data.</text>
</comment>
<dbReference type="SUPFAM" id="SSF48452">
    <property type="entry name" value="TPR-like"/>
    <property type="match status" value="1"/>
</dbReference>
<organism evidence="3 4">
    <name type="scientific">Cerrena zonata</name>
    <dbReference type="NCBI Taxonomy" id="2478898"/>
    <lineage>
        <taxon>Eukaryota</taxon>
        <taxon>Fungi</taxon>
        <taxon>Dikarya</taxon>
        <taxon>Basidiomycota</taxon>
        <taxon>Agaricomycotina</taxon>
        <taxon>Agaricomycetes</taxon>
        <taxon>Polyporales</taxon>
        <taxon>Cerrenaceae</taxon>
        <taxon>Cerrena</taxon>
    </lineage>
</organism>
<proteinExistence type="predicted"/>
<keyword evidence="1" id="KW-0677">Repeat</keyword>
<accession>A0AAW0G3T8</accession>
<dbReference type="InterPro" id="IPR011990">
    <property type="entry name" value="TPR-like_helical_dom_sf"/>
</dbReference>
<dbReference type="Proteomes" id="UP001385951">
    <property type="component" value="Unassembled WGS sequence"/>
</dbReference>
<name>A0AAW0G3T8_9APHY</name>
<keyword evidence="2" id="KW-0802">TPR repeat</keyword>
<dbReference type="PANTHER" id="PTHR22904">
    <property type="entry name" value="TPR REPEAT CONTAINING PROTEIN"/>
    <property type="match status" value="1"/>
</dbReference>
<evidence type="ECO:0000313" key="4">
    <source>
        <dbReference type="Proteomes" id="UP001385951"/>
    </source>
</evidence>
<dbReference type="Gene3D" id="1.25.40.10">
    <property type="entry name" value="Tetratricopeptide repeat domain"/>
    <property type="match status" value="1"/>
</dbReference>
<evidence type="ECO:0000256" key="2">
    <source>
        <dbReference type="ARBA" id="ARBA00022803"/>
    </source>
</evidence>
<protein>
    <submittedName>
        <fullName evidence="3">Uncharacterized protein</fullName>
    </submittedName>
</protein>
<evidence type="ECO:0000256" key="1">
    <source>
        <dbReference type="ARBA" id="ARBA00022737"/>
    </source>
</evidence>
<dbReference type="EMBL" id="JASBNA010000029">
    <property type="protein sequence ID" value="KAK7683725.1"/>
    <property type="molecule type" value="Genomic_DNA"/>
</dbReference>
<sequence>METPEEAEEVADGVDSCNKVGVVQGLKQAEAEKALGNQDLKRKQRTDAIKHYSEAVECLHDAWSQKPTDNQTKEIKNLMSVCLANRAAAWLMEGEGQDAKKALKDAEEAIEREPSYNKAYYRAAKAHQLLSENTRAIQIIVSGLTRKDLENNSGLIDGLIEIYGGIPDTENELRDFCTKVFKNPTTGNEVKKLAGFCTRVSKKIHTVIGPDETIDSI</sequence>
<dbReference type="GO" id="GO:0051879">
    <property type="term" value="F:Hsp90 protein binding"/>
    <property type="evidence" value="ECO:0007669"/>
    <property type="project" value="TreeGrafter"/>
</dbReference>
<evidence type="ECO:0000313" key="3">
    <source>
        <dbReference type="EMBL" id="KAK7683725.1"/>
    </source>
</evidence>
<dbReference type="PANTHER" id="PTHR22904:SF523">
    <property type="entry name" value="STRESS-INDUCED-PHOSPHOPROTEIN 1"/>
    <property type="match status" value="1"/>
</dbReference>
<keyword evidence="4" id="KW-1185">Reference proteome</keyword>
<gene>
    <name evidence="3" type="ORF">QCA50_013101</name>
</gene>
<reference evidence="3 4" key="1">
    <citation type="submission" date="2022-09" db="EMBL/GenBank/DDBJ databases">
        <authorList>
            <person name="Palmer J.M."/>
        </authorList>
    </citation>
    <scope>NUCLEOTIDE SEQUENCE [LARGE SCALE GENOMIC DNA]</scope>
    <source>
        <strain evidence="3 4">DSM 7382</strain>
    </source>
</reference>